<reference evidence="2 3" key="1">
    <citation type="submission" date="2016-11" db="EMBL/GenBank/DDBJ databases">
        <title>Draft Genome Sequences of Nine Cyanobacterial Strains from Diverse Habitats.</title>
        <authorList>
            <person name="Zhu T."/>
            <person name="Hou S."/>
            <person name="Lu X."/>
            <person name="Hess W.R."/>
        </authorList>
    </citation>
    <scope>NUCLEOTIDE SEQUENCE [LARGE SCALE GENOMIC DNA]</scope>
    <source>
        <strain evidence="2 3">NIES-593</strain>
    </source>
</reference>
<evidence type="ECO:0000259" key="1">
    <source>
        <dbReference type="PROSITE" id="PS50206"/>
    </source>
</evidence>
<dbReference type="GO" id="GO:0016740">
    <property type="term" value="F:transferase activity"/>
    <property type="evidence" value="ECO:0007669"/>
    <property type="project" value="UniProtKB-KW"/>
</dbReference>
<protein>
    <submittedName>
        <fullName evidence="2">Sulfurtransferase</fullName>
    </submittedName>
</protein>
<dbReference type="SMART" id="SM00450">
    <property type="entry name" value="RHOD"/>
    <property type="match status" value="1"/>
</dbReference>
<dbReference type="Pfam" id="PF00581">
    <property type="entry name" value="Rhodanese"/>
    <property type="match status" value="1"/>
</dbReference>
<sequence length="126" mass="14143">MTSTSASARSRIIHLSPKEFTKLTNPPLLIDVRSRWEYAAGHAPTALNLSLPRILLGTMPLFRRWLLPQWFRDLSKERAVAVICLTSHRSPIAANALVKAGFSQVFNITGGMMEWQRLGLETRTGK</sequence>
<dbReference type="Gene3D" id="3.40.250.10">
    <property type="entry name" value="Rhodanese-like domain"/>
    <property type="match status" value="1"/>
</dbReference>
<gene>
    <name evidence="2" type="ORF">NIES593_15015</name>
</gene>
<accession>A0A1U7HDQ8</accession>
<dbReference type="PANTHER" id="PTHR45431:SF3">
    <property type="entry name" value="RHODANESE-LIKE DOMAIN-CONTAINING PROTEIN 15, CHLOROPLASTIC"/>
    <property type="match status" value="1"/>
</dbReference>
<keyword evidence="3" id="KW-1185">Reference proteome</keyword>
<dbReference type="PANTHER" id="PTHR45431">
    <property type="entry name" value="RHODANESE-LIKE DOMAIN-CONTAINING PROTEIN 15, CHLOROPLASTIC"/>
    <property type="match status" value="1"/>
</dbReference>
<dbReference type="InterPro" id="IPR052367">
    <property type="entry name" value="Thiosulfate_ST/Rhodanese-like"/>
</dbReference>
<dbReference type="InterPro" id="IPR001763">
    <property type="entry name" value="Rhodanese-like_dom"/>
</dbReference>
<evidence type="ECO:0000313" key="2">
    <source>
        <dbReference type="EMBL" id="OKH21732.1"/>
    </source>
</evidence>
<dbReference type="Proteomes" id="UP000186868">
    <property type="component" value="Unassembled WGS sequence"/>
</dbReference>
<dbReference type="PROSITE" id="PS50206">
    <property type="entry name" value="RHODANESE_3"/>
    <property type="match status" value="1"/>
</dbReference>
<feature type="domain" description="Rhodanese" evidence="1">
    <location>
        <begin position="23"/>
        <end position="124"/>
    </location>
</feature>
<dbReference type="SUPFAM" id="SSF52821">
    <property type="entry name" value="Rhodanese/Cell cycle control phosphatase"/>
    <property type="match status" value="1"/>
</dbReference>
<dbReference type="STRING" id="1921803.NIES593_15015"/>
<dbReference type="CDD" id="cd00158">
    <property type="entry name" value="RHOD"/>
    <property type="match status" value="1"/>
</dbReference>
<dbReference type="EMBL" id="MRCB01000018">
    <property type="protein sequence ID" value="OKH21732.1"/>
    <property type="molecule type" value="Genomic_DNA"/>
</dbReference>
<comment type="caution">
    <text evidence="2">The sequence shown here is derived from an EMBL/GenBank/DDBJ whole genome shotgun (WGS) entry which is preliminary data.</text>
</comment>
<proteinExistence type="predicted"/>
<dbReference type="OrthoDB" id="9792975at2"/>
<evidence type="ECO:0000313" key="3">
    <source>
        <dbReference type="Proteomes" id="UP000186868"/>
    </source>
</evidence>
<organism evidence="2 3">
    <name type="scientific">Hydrococcus rivularis NIES-593</name>
    <dbReference type="NCBI Taxonomy" id="1921803"/>
    <lineage>
        <taxon>Bacteria</taxon>
        <taxon>Bacillati</taxon>
        <taxon>Cyanobacteriota</taxon>
        <taxon>Cyanophyceae</taxon>
        <taxon>Pleurocapsales</taxon>
        <taxon>Hydrococcaceae</taxon>
        <taxon>Hydrococcus</taxon>
    </lineage>
</organism>
<keyword evidence="2" id="KW-0808">Transferase</keyword>
<dbReference type="InterPro" id="IPR036873">
    <property type="entry name" value="Rhodanese-like_dom_sf"/>
</dbReference>
<name>A0A1U7HDQ8_9CYAN</name>
<dbReference type="RefSeq" id="WP_073600353.1">
    <property type="nucleotide sequence ID" value="NZ_MRCB01000018.1"/>
</dbReference>
<dbReference type="AlphaFoldDB" id="A0A1U7HDQ8"/>